<dbReference type="PROSITE" id="PS51318">
    <property type="entry name" value="TAT"/>
    <property type="match status" value="1"/>
</dbReference>
<dbReference type="InterPro" id="IPR019546">
    <property type="entry name" value="TAT_signal_bac_arc"/>
</dbReference>
<comment type="caution">
    <text evidence="1">The sequence shown here is derived from an EMBL/GenBank/DDBJ whole genome shotgun (WGS) entry which is preliminary data.</text>
</comment>
<dbReference type="InterPro" id="IPR006311">
    <property type="entry name" value="TAT_signal"/>
</dbReference>
<evidence type="ECO:0000313" key="1">
    <source>
        <dbReference type="EMBL" id="KKQ53763.1"/>
    </source>
</evidence>
<accession>A0A0G0IEK1</accession>
<reference evidence="1 2" key="1">
    <citation type="journal article" date="2015" name="Nature">
        <title>rRNA introns, odd ribosomes, and small enigmatic genomes across a large radiation of phyla.</title>
        <authorList>
            <person name="Brown C.T."/>
            <person name="Hug L.A."/>
            <person name="Thomas B.C."/>
            <person name="Sharon I."/>
            <person name="Castelle C.J."/>
            <person name="Singh A."/>
            <person name="Wilkins M.J."/>
            <person name="Williams K.H."/>
            <person name="Banfield J.F."/>
        </authorList>
    </citation>
    <scope>NUCLEOTIDE SEQUENCE [LARGE SCALE GENOMIC DNA]</scope>
</reference>
<gene>
    <name evidence="1" type="ORF">US75_C0050G0005</name>
</gene>
<sequence length="349" mass="38417">MTEIKLSRREFLKAGALAAAVGATLIPKGVSAGTEYGEQGELLDPLRVSEHPAGDRNLAASEVEGLNNITPKSIVRYINERFDRFKKNPQEIARDTMFLQLTSPVKNLTKRGLNDHFDHGGLGFKQEDFADIKTFARDIQKDDTQLFQKEKDECHRALVICPANGKNSDGKDLNGLGVTVLRVVDDYLKLQGQDPSSQEGSLRERSLYGRVLSDLGVRSEKPTGVLGQTGDFFAGETYMSNVDPVNGFQYEFAREVGFKTHVEIPGNGKNEETAFLKDSNNPLIIAAVVDKKGYLRVEAFDGSNTPDVLNPQWDADYGVKDMGDASKDRETGINGGRFVLPGMTIQTIK</sequence>
<dbReference type="AlphaFoldDB" id="A0A0G0IEK1"/>
<name>A0A0G0IEK1_9BACT</name>
<dbReference type="Proteomes" id="UP000034096">
    <property type="component" value="Unassembled WGS sequence"/>
</dbReference>
<proteinExistence type="predicted"/>
<evidence type="ECO:0000313" key="2">
    <source>
        <dbReference type="Proteomes" id="UP000034096"/>
    </source>
</evidence>
<dbReference type="EMBL" id="LBUE01000050">
    <property type="protein sequence ID" value="KKQ53763.1"/>
    <property type="molecule type" value="Genomic_DNA"/>
</dbReference>
<organism evidence="1 2">
    <name type="scientific">Candidatus Woesebacteria bacterium GW2011_GWC1_38_13</name>
    <dbReference type="NCBI Taxonomy" id="1618583"/>
    <lineage>
        <taxon>Bacteria</taxon>
        <taxon>Candidatus Woeseibacteriota</taxon>
    </lineage>
</organism>
<protein>
    <submittedName>
        <fullName evidence="1">Uncharacterized protein</fullName>
    </submittedName>
</protein>
<dbReference type="NCBIfam" id="TIGR01409">
    <property type="entry name" value="TAT_signal_seq"/>
    <property type="match status" value="1"/>
</dbReference>